<comment type="similarity">
    <text evidence="1">Belongs to the PPR family. PCMP-H subfamily.</text>
</comment>
<dbReference type="SUPFAM" id="SSF48452">
    <property type="entry name" value="TPR-like"/>
    <property type="match status" value="1"/>
</dbReference>
<evidence type="ECO:0000313" key="5">
    <source>
        <dbReference type="Proteomes" id="UP001370490"/>
    </source>
</evidence>
<dbReference type="InterPro" id="IPR046848">
    <property type="entry name" value="E_motif"/>
</dbReference>
<organism evidence="4 5">
    <name type="scientific">Dillenia turbinata</name>
    <dbReference type="NCBI Taxonomy" id="194707"/>
    <lineage>
        <taxon>Eukaryota</taxon>
        <taxon>Viridiplantae</taxon>
        <taxon>Streptophyta</taxon>
        <taxon>Embryophyta</taxon>
        <taxon>Tracheophyta</taxon>
        <taxon>Spermatophyta</taxon>
        <taxon>Magnoliopsida</taxon>
        <taxon>eudicotyledons</taxon>
        <taxon>Gunneridae</taxon>
        <taxon>Pentapetalae</taxon>
        <taxon>Dilleniales</taxon>
        <taxon>Dilleniaceae</taxon>
        <taxon>Dillenia</taxon>
    </lineage>
</organism>
<dbReference type="GO" id="GO:0003723">
    <property type="term" value="F:RNA binding"/>
    <property type="evidence" value="ECO:0007669"/>
    <property type="project" value="InterPro"/>
</dbReference>
<dbReference type="Gene3D" id="1.25.40.10">
    <property type="entry name" value="Tetratricopeptide repeat domain"/>
    <property type="match status" value="3"/>
</dbReference>
<sequence length="394" mass="44370">MPDTQCTTVKGLEQIHANFIKTGLVKHPNATSRLLAFCSASPCADMNYACLIFSQIHNANLLTWNTIIRGFSNSSTPQLAISLFIHMVYSPIQPQKLAYPSVSKAYAHLGLALDVSQLHGKKLFDRSVEFDVVAWNSMLTGLAKIREFDASRRLFDKMPKRSHVSWNSMISGYVRNGRLIEALQLFREMQEKIEPSEFTMVSLLNASARLGELNQGEWIHEYIRKNKIELNVIVVAGIIYMYCKCGCIEKAIEFFERTPCEGLSCWNSMILGLVEDAVYLIGGMPIEQDITIWASLLSACRENGNVEMGKRAARHLKSLDPSESCGHVLMSSLYATSGEFENAIEERLVMKEMLLFKELGCSWIEVNGEIHEFVCCLGLHSHAKQRHTHGMRLA</sequence>
<dbReference type="EMBL" id="JBAMMX010000021">
    <property type="protein sequence ID" value="KAK6919758.1"/>
    <property type="molecule type" value="Genomic_DNA"/>
</dbReference>
<feature type="repeat" description="PPR" evidence="3">
    <location>
        <begin position="60"/>
        <end position="94"/>
    </location>
</feature>
<keyword evidence="2" id="KW-0677">Repeat</keyword>
<proteinExistence type="inferred from homology"/>
<dbReference type="GO" id="GO:0009451">
    <property type="term" value="P:RNA modification"/>
    <property type="evidence" value="ECO:0007669"/>
    <property type="project" value="InterPro"/>
</dbReference>
<dbReference type="PROSITE" id="PS51375">
    <property type="entry name" value="PPR"/>
    <property type="match status" value="3"/>
</dbReference>
<evidence type="ECO:0000256" key="1">
    <source>
        <dbReference type="ARBA" id="ARBA00006643"/>
    </source>
</evidence>
<gene>
    <name evidence="4" type="ORF">RJ641_015662</name>
</gene>
<dbReference type="InterPro" id="IPR046960">
    <property type="entry name" value="PPR_At4g14850-like_plant"/>
</dbReference>
<evidence type="ECO:0000256" key="2">
    <source>
        <dbReference type="ARBA" id="ARBA00022737"/>
    </source>
</evidence>
<comment type="caution">
    <text evidence="4">The sequence shown here is derived from an EMBL/GenBank/DDBJ whole genome shotgun (WGS) entry which is preliminary data.</text>
</comment>
<dbReference type="PANTHER" id="PTHR47926:SF436">
    <property type="entry name" value="PENTATRICOPEPTIDE REPEAT-CONTAINING PROTEIN ELI1, CHLOROPLASTIC-LIKE ISOFORM X2"/>
    <property type="match status" value="1"/>
</dbReference>
<keyword evidence="5" id="KW-1185">Reference proteome</keyword>
<evidence type="ECO:0000256" key="3">
    <source>
        <dbReference type="PROSITE-ProRule" id="PRU00708"/>
    </source>
</evidence>
<dbReference type="NCBIfam" id="TIGR00756">
    <property type="entry name" value="PPR"/>
    <property type="match status" value="2"/>
</dbReference>
<name>A0AAN8Z3X2_9MAGN</name>
<feature type="repeat" description="PPR" evidence="3">
    <location>
        <begin position="162"/>
        <end position="192"/>
    </location>
</feature>
<dbReference type="FunFam" id="1.25.40.10:FF:000333">
    <property type="entry name" value="Pentatricopeptide repeat-containing protein"/>
    <property type="match status" value="1"/>
</dbReference>
<reference evidence="4 5" key="1">
    <citation type="submission" date="2023-12" db="EMBL/GenBank/DDBJ databases">
        <title>A high-quality genome assembly for Dillenia turbinata (Dilleniales).</title>
        <authorList>
            <person name="Chanderbali A."/>
        </authorList>
    </citation>
    <scope>NUCLEOTIDE SEQUENCE [LARGE SCALE GENOMIC DNA]</scope>
    <source>
        <strain evidence="4">LSX21</strain>
        <tissue evidence="4">Leaf</tissue>
    </source>
</reference>
<dbReference type="AlphaFoldDB" id="A0AAN8Z3X2"/>
<dbReference type="InterPro" id="IPR011990">
    <property type="entry name" value="TPR-like_helical_dom_sf"/>
</dbReference>
<protein>
    <submittedName>
        <fullName evidence="4">Pentatricopeptide repeat</fullName>
    </submittedName>
</protein>
<feature type="repeat" description="PPR" evidence="3">
    <location>
        <begin position="131"/>
        <end position="161"/>
    </location>
</feature>
<dbReference type="InterPro" id="IPR002885">
    <property type="entry name" value="PPR_rpt"/>
</dbReference>
<accession>A0AAN8Z3X2</accession>
<dbReference type="Pfam" id="PF01535">
    <property type="entry name" value="PPR"/>
    <property type="match status" value="4"/>
</dbReference>
<dbReference type="Proteomes" id="UP001370490">
    <property type="component" value="Unassembled WGS sequence"/>
</dbReference>
<dbReference type="PANTHER" id="PTHR47926">
    <property type="entry name" value="PENTATRICOPEPTIDE REPEAT-CONTAINING PROTEIN"/>
    <property type="match status" value="1"/>
</dbReference>
<evidence type="ECO:0000313" key="4">
    <source>
        <dbReference type="EMBL" id="KAK6919758.1"/>
    </source>
</evidence>
<dbReference type="Pfam" id="PF20431">
    <property type="entry name" value="E_motif"/>
    <property type="match status" value="1"/>
</dbReference>